<name>A0A3P7LGC5_DIBLA</name>
<sequence>MLPELIKFVLLIIMQPALGESARLCCATNEAFSRIHGVQSPKSDCVADVIPWRHEFKPNSKRPHVDGRDMRFFSDYKVNNIPSNCNDDVGKRCFKEPGKKKVVEDPYGISTDTKSK</sequence>
<keyword evidence="1" id="KW-0732">Signal</keyword>
<keyword evidence="3" id="KW-1185">Reference proteome</keyword>
<organism evidence="2 3">
    <name type="scientific">Dibothriocephalus latus</name>
    <name type="common">Fish tapeworm</name>
    <name type="synonym">Diphyllobothrium latum</name>
    <dbReference type="NCBI Taxonomy" id="60516"/>
    <lineage>
        <taxon>Eukaryota</taxon>
        <taxon>Metazoa</taxon>
        <taxon>Spiralia</taxon>
        <taxon>Lophotrochozoa</taxon>
        <taxon>Platyhelminthes</taxon>
        <taxon>Cestoda</taxon>
        <taxon>Eucestoda</taxon>
        <taxon>Diphyllobothriidea</taxon>
        <taxon>Diphyllobothriidae</taxon>
        <taxon>Dibothriocephalus</taxon>
    </lineage>
</organism>
<dbReference type="Proteomes" id="UP000281553">
    <property type="component" value="Unassembled WGS sequence"/>
</dbReference>
<proteinExistence type="predicted"/>
<reference evidence="2 3" key="1">
    <citation type="submission" date="2018-11" db="EMBL/GenBank/DDBJ databases">
        <authorList>
            <consortium name="Pathogen Informatics"/>
        </authorList>
    </citation>
    <scope>NUCLEOTIDE SEQUENCE [LARGE SCALE GENOMIC DNA]</scope>
</reference>
<dbReference type="OrthoDB" id="532484at2759"/>
<dbReference type="EMBL" id="UYRU01046225">
    <property type="protein sequence ID" value="VDN09018.1"/>
    <property type="molecule type" value="Genomic_DNA"/>
</dbReference>
<protein>
    <submittedName>
        <fullName evidence="2">Uncharacterized protein</fullName>
    </submittedName>
</protein>
<gene>
    <name evidence="2" type="ORF">DILT_LOCUS4849</name>
</gene>
<evidence type="ECO:0000313" key="3">
    <source>
        <dbReference type="Proteomes" id="UP000281553"/>
    </source>
</evidence>
<evidence type="ECO:0000256" key="1">
    <source>
        <dbReference type="SAM" id="SignalP"/>
    </source>
</evidence>
<feature type="chain" id="PRO_5018015804" evidence="1">
    <location>
        <begin position="20"/>
        <end position="116"/>
    </location>
</feature>
<dbReference type="AlphaFoldDB" id="A0A3P7LGC5"/>
<evidence type="ECO:0000313" key="2">
    <source>
        <dbReference type="EMBL" id="VDN09018.1"/>
    </source>
</evidence>
<feature type="signal peptide" evidence="1">
    <location>
        <begin position="1"/>
        <end position="19"/>
    </location>
</feature>
<accession>A0A3P7LGC5</accession>